<dbReference type="EMBL" id="BARU01036659">
    <property type="protein sequence ID" value="GAH79523.1"/>
    <property type="molecule type" value="Genomic_DNA"/>
</dbReference>
<protein>
    <recommendedName>
        <fullName evidence="2">ATPase AAA-type core domain-containing protein</fullName>
    </recommendedName>
</protein>
<feature type="non-terminal residue" evidence="1">
    <location>
        <position position="1"/>
    </location>
</feature>
<organism evidence="1">
    <name type="scientific">marine sediment metagenome</name>
    <dbReference type="NCBI Taxonomy" id="412755"/>
    <lineage>
        <taxon>unclassified sequences</taxon>
        <taxon>metagenomes</taxon>
        <taxon>ecological metagenomes</taxon>
    </lineage>
</organism>
<feature type="non-terminal residue" evidence="1">
    <location>
        <position position="251"/>
    </location>
</feature>
<evidence type="ECO:0008006" key="2">
    <source>
        <dbReference type="Google" id="ProtNLM"/>
    </source>
</evidence>
<sequence>ILRDLLIRLRKEEIPVLGIKADLFPFDFKRILSKEIGLSDGIKESMAAIIEKYGKGVVIFDQLDALSFTMSKDRKAINVYFDLISQLSLIKGLRIILSCRTYDLKYDPTLSSFEGKYTVHIKELNDQQINDVLSEFGIQRQQISNTLFNLLRVPLHLRVFCKIYEPHINLNSLNTLQDLYNELWDQRILVKSNDNLRNNVLKAIDTIIENMDRAKTLTVPSALLDKNSKGRDYLLSQSILYKQNHKLQFLH</sequence>
<reference evidence="1" key="1">
    <citation type="journal article" date="2014" name="Front. Microbiol.">
        <title>High frequency of phylogenetically diverse reductive dehalogenase-homologous genes in deep subseafloor sedimentary metagenomes.</title>
        <authorList>
            <person name="Kawai M."/>
            <person name="Futagami T."/>
            <person name="Toyoda A."/>
            <person name="Takaki Y."/>
            <person name="Nishi S."/>
            <person name="Hori S."/>
            <person name="Arai W."/>
            <person name="Tsubouchi T."/>
            <person name="Morono Y."/>
            <person name="Uchiyama I."/>
            <person name="Ito T."/>
            <person name="Fujiyama A."/>
            <person name="Inagaki F."/>
            <person name="Takami H."/>
        </authorList>
    </citation>
    <scope>NUCLEOTIDE SEQUENCE</scope>
    <source>
        <strain evidence="1">Expedition CK06-06</strain>
    </source>
</reference>
<comment type="caution">
    <text evidence="1">The sequence shown here is derived from an EMBL/GenBank/DDBJ whole genome shotgun (WGS) entry which is preliminary data.</text>
</comment>
<name>X1KBS8_9ZZZZ</name>
<gene>
    <name evidence="1" type="ORF">S03H2_57206</name>
</gene>
<evidence type="ECO:0000313" key="1">
    <source>
        <dbReference type="EMBL" id="GAH79523.1"/>
    </source>
</evidence>
<dbReference type="AlphaFoldDB" id="X1KBS8"/>
<proteinExistence type="predicted"/>
<accession>X1KBS8</accession>